<feature type="transmembrane region" description="Helical" evidence="1">
    <location>
        <begin position="253"/>
        <end position="271"/>
    </location>
</feature>
<evidence type="ECO:0000313" key="3">
    <source>
        <dbReference type="WBParaSite" id="L893_g23101.t1"/>
    </source>
</evidence>
<protein>
    <submittedName>
        <fullName evidence="3">G_PROTEIN_RECEP_F1_2 domain-containing protein</fullName>
    </submittedName>
</protein>
<proteinExistence type="predicted"/>
<feature type="transmembrane region" description="Helical" evidence="1">
    <location>
        <begin position="12"/>
        <end position="30"/>
    </location>
</feature>
<reference evidence="3" key="1">
    <citation type="submission" date="2016-11" db="UniProtKB">
        <authorList>
            <consortium name="WormBaseParasite"/>
        </authorList>
    </citation>
    <scope>IDENTIFICATION</scope>
</reference>
<keyword evidence="1" id="KW-0472">Membrane</keyword>
<name>A0A1I7Z5F2_9BILA</name>
<dbReference type="WBParaSite" id="L893_g23101.t1">
    <property type="protein sequence ID" value="L893_g23101.t1"/>
    <property type="gene ID" value="L893_g23101"/>
</dbReference>
<keyword evidence="1" id="KW-0812">Transmembrane</keyword>
<evidence type="ECO:0000256" key="1">
    <source>
        <dbReference type="SAM" id="Phobius"/>
    </source>
</evidence>
<feature type="transmembrane region" description="Helical" evidence="1">
    <location>
        <begin position="42"/>
        <end position="68"/>
    </location>
</feature>
<dbReference type="AlphaFoldDB" id="A0A1I7Z5F2"/>
<accession>A0A1I7Z5F2</accession>
<evidence type="ECO:0000313" key="2">
    <source>
        <dbReference type="Proteomes" id="UP000095287"/>
    </source>
</evidence>
<sequence>MFLFVISLCELLASFLTSLCVMVIIVLYLRTGRKNLCKAISLPLLALFLSTFVLALNFFVGCIELFLVFLNIMENSSSTSLLLFLNPIMAHVFGTWCDFASVGLFVQRTIMVLKPFHSPRVHAVVTGSIVISSLFASVSILYVNVSTYKPVDIPLGESCYAFYCLASLGIAERTLTFYLRLFATLVVVISGTIFVISYMRTRQVSSQAAEDRFASFVRYTFIVRTVLLIYFIPDIILSKTIGKNLSDFTGPSLMLFVSINSLLTVVVYYVVVLRRQNKATTVTVWGSTNI</sequence>
<feature type="transmembrane region" description="Helical" evidence="1">
    <location>
        <begin position="88"/>
        <end position="111"/>
    </location>
</feature>
<organism evidence="2 3">
    <name type="scientific">Steinernema glaseri</name>
    <dbReference type="NCBI Taxonomy" id="37863"/>
    <lineage>
        <taxon>Eukaryota</taxon>
        <taxon>Metazoa</taxon>
        <taxon>Ecdysozoa</taxon>
        <taxon>Nematoda</taxon>
        <taxon>Chromadorea</taxon>
        <taxon>Rhabditida</taxon>
        <taxon>Tylenchina</taxon>
        <taxon>Panagrolaimomorpha</taxon>
        <taxon>Strongyloidoidea</taxon>
        <taxon>Steinernematidae</taxon>
        <taxon>Steinernema</taxon>
    </lineage>
</organism>
<feature type="transmembrane region" description="Helical" evidence="1">
    <location>
        <begin position="123"/>
        <end position="145"/>
    </location>
</feature>
<keyword evidence="1" id="KW-1133">Transmembrane helix</keyword>
<feature type="transmembrane region" description="Helical" evidence="1">
    <location>
        <begin position="216"/>
        <end position="233"/>
    </location>
</feature>
<feature type="transmembrane region" description="Helical" evidence="1">
    <location>
        <begin position="177"/>
        <end position="196"/>
    </location>
</feature>
<keyword evidence="2" id="KW-1185">Reference proteome</keyword>
<dbReference type="Proteomes" id="UP000095287">
    <property type="component" value="Unplaced"/>
</dbReference>